<keyword evidence="1" id="KW-1133">Transmembrane helix</keyword>
<dbReference type="RefSeq" id="WP_096365168.1">
    <property type="nucleotide sequence ID" value="NZ_AP018052.1"/>
</dbReference>
<reference evidence="3 4" key="1">
    <citation type="submission" date="2017-05" db="EMBL/GenBank/DDBJ databases">
        <title>Thiocyanate degradation by Thiohalobacter thiocyanaticus FOKN1.</title>
        <authorList>
            <person name="Oshiki M."/>
            <person name="Fukushima T."/>
            <person name="Kawano S."/>
            <person name="Nakagawa J."/>
        </authorList>
    </citation>
    <scope>NUCLEOTIDE SEQUENCE [LARGE SCALE GENOMIC DNA]</scope>
    <source>
        <strain evidence="3 4">FOKN1</strain>
    </source>
</reference>
<dbReference type="KEGG" id="ttc:FOKN1_0916"/>
<evidence type="ECO:0000313" key="3">
    <source>
        <dbReference type="EMBL" id="BAZ93317.1"/>
    </source>
</evidence>
<dbReference type="EMBL" id="AP018052">
    <property type="protein sequence ID" value="BAZ93317.1"/>
    <property type="molecule type" value="Genomic_DNA"/>
</dbReference>
<dbReference type="Pfam" id="PF07963">
    <property type="entry name" value="N_methyl"/>
    <property type="match status" value="1"/>
</dbReference>
<evidence type="ECO:0000259" key="2">
    <source>
        <dbReference type="Pfam" id="PF22150"/>
    </source>
</evidence>
<gene>
    <name evidence="3" type="ORF">FOKN1_0916</name>
</gene>
<dbReference type="NCBIfam" id="TIGR02523">
    <property type="entry name" value="type_IV_pilV"/>
    <property type="match status" value="1"/>
</dbReference>
<dbReference type="InterPro" id="IPR013362">
    <property type="entry name" value="Pilus_4_PilV"/>
</dbReference>
<feature type="domain" description="Type IV pilin Tt1218-like" evidence="2">
    <location>
        <begin position="38"/>
        <end position="93"/>
    </location>
</feature>
<dbReference type="Pfam" id="PF22150">
    <property type="entry name" value="Tt1218-like"/>
    <property type="match status" value="1"/>
</dbReference>
<dbReference type="InterPro" id="IPR012902">
    <property type="entry name" value="N_methyl_site"/>
</dbReference>
<evidence type="ECO:0000313" key="4">
    <source>
        <dbReference type="Proteomes" id="UP000218765"/>
    </source>
</evidence>
<organism evidence="3 4">
    <name type="scientific">Thiohalobacter thiocyanaticus</name>
    <dbReference type="NCBI Taxonomy" id="585455"/>
    <lineage>
        <taxon>Bacteria</taxon>
        <taxon>Pseudomonadati</taxon>
        <taxon>Pseudomonadota</taxon>
        <taxon>Gammaproteobacteria</taxon>
        <taxon>Thiohalobacterales</taxon>
        <taxon>Thiohalobacteraceae</taxon>
        <taxon>Thiohalobacter</taxon>
    </lineage>
</organism>
<keyword evidence="1" id="KW-0812">Transmembrane</keyword>
<dbReference type="InterPro" id="IPR054402">
    <property type="entry name" value="Tt1218-like_dom"/>
</dbReference>
<keyword evidence="4" id="KW-1185">Reference proteome</keyword>
<accession>A0A1Z4VNX4</accession>
<sequence length="149" mass="16094">MNKARIHNTTHRMARGFTLLEVLIAVLVLSIGLLGLAALQATGMKNNHSAHIQSQATILAYDILDRMRANRDAAQNNDYDLALNASAPSGSTIAETDLAQWRAQLAAYLPSGTGSVNVNGDMATVIVQWDDTRTEDGSATQQLQFQSEI</sequence>
<name>A0A1Z4VNX4_9GAMM</name>
<dbReference type="AlphaFoldDB" id="A0A1Z4VNX4"/>
<protein>
    <submittedName>
        <fullName evidence="3">TfP pilus assembly protein PilV</fullName>
    </submittedName>
</protein>
<feature type="transmembrane region" description="Helical" evidence="1">
    <location>
        <begin position="20"/>
        <end position="39"/>
    </location>
</feature>
<proteinExistence type="predicted"/>
<keyword evidence="1" id="KW-0472">Membrane</keyword>
<dbReference type="NCBIfam" id="TIGR02532">
    <property type="entry name" value="IV_pilin_GFxxxE"/>
    <property type="match status" value="1"/>
</dbReference>
<evidence type="ECO:0000256" key="1">
    <source>
        <dbReference type="SAM" id="Phobius"/>
    </source>
</evidence>
<dbReference type="OrthoDB" id="8547299at2"/>
<dbReference type="Proteomes" id="UP000218765">
    <property type="component" value="Chromosome"/>
</dbReference>